<evidence type="ECO:0000313" key="3">
    <source>
        <dbReference type="Proteomes" id="UP000287188"/>
    </source>
</evidence>
<dbReference type="InterPro" id="IPR036388">
    <property type="entry name" value="WH-like_DNA-bd_sf"/>
</dbReference>
<proteinExistence type="predicted"/>
<dbReference type="SMART" id="SM00347">
    <property type="entry name" value="HTH_MARR"/>
    <property type="match status" value="1"/>
</dbReference>
<organism evidence="2 3">
    <name type="scientific">Dictyobacter kobayashii</name>
    <dbReference type="NCBI Taxonomy" id="2014872"/>
    <lineage>
        <taxon>Bacteria</taxon>
        <taxon>Bacillati</taxon>
        <taxon>Chloroflexota</taxon>
        <taxon>Ktedonobacteria</taxon>
        <taxon>Ktedonobacterales</taxon>
        <taxon>Dictyobacteraceae</taxon>
        <taxon>Dictyobacter</taxon>
    </lineage>
</organism>
<dbReference type="GO" id="GO:0006950">
    <property type="term" value="P:response to stress"/>
    <property type="evidence" value="ECO:0007669"/>
    <property type="project" value="TreeGrafter"/>
</dbReference>
<dbReference type="InterPro" id="IPR000835">
    <property type="entry name" value="HTH_MarR-typ"/>
</dbReference>
<dbReference type="AlphaFoldDB" id="A0A402ASB6"/>
<gene>
    <name evidence="2" type="ORF">KDK_57860</name>
</gene>
<name>A0A402ASB6_9CHLR</name>
<protein>
    <recommendedName>
        <fullName evidence="1">HTH marR-type domain-containing protein</fullName>
    </recommendedName>
</protein>
<feature type="domain" description="HTH marR-type" evidence="1">
    <location>
        <begin position="13"/>
        <end position="147"/>
    </location>
</feature>
<dbReference type="PROSITE" id="PS50995">
    <property type="entry name" value="HTH_MARR_2"/>
    <property type="match status" value="1"/>
</dbReference>
<keyword evidence="3" id="KW-1185">Reference proteome</keyword>
<sequence>MHENQSPRQEGETPAEEVQIALIAAALDRWYADMGRQFGPLSRPQRRMLRLLSTDTPVRVGDLGEQLGLTTAGTTRMLDKLEGLGYALRSRSEQHDQRQVYVTLTPQGASALQEADQVFLARMHTYLRRLSAEERGTLADLLQILGTQS</sequence>
<comment type="caution">
    <text evidence="2">The sequence shown here is derived from an EMBL/GenBank/DDBJ whole genome shotgun (WGS) entry which is preliminary data.</text>
</comment>
<dbReference type="PANTHER" id="PTHR33164">
    <property type="entry name" value="TRANSCRIPTIONAL REGULATOR, MARR FAMILY"/>
    <property type="match status" value="1"/>
</dbReference>
<evidence type="ECO:0000313" key="2">
    <source>
        <dbReference type="EMBL" id="GCE21986.1"/>
    </source>
</evidence>
<dbReference type="Proteomes" id="UP000287188">
    <property type="component" value="Unassembled WGS sequence"/>
</dbReference>
<dbReference type="PANTHER" id="PTHR33164:SF43">
    <property type="entry name" value="HTH-TYPE TRANSCRIPTIONAL REPRESSOR YETL"/>
    <property type="match status" value="1"/>
</dbReference>
<dbReference type="GO" id="GO:0003700">
    <property type="term" value="F:DNA-binding transcription factor activity"/>
    <property type="evidence" value="ECO:0007669"/>
    <property type="project" value="InterPro"/>
</dbReference>
<dbReference type="SUPFAM" id="SSF46785">
    <property type="entry name" value="Winged helix' DNA-binding domain"/>
    <property type="match status" value="1"/>
</dbReference>
<dbReference type="InterPro" id="IPR039422">
    <property type="entry name" value="MarR/SlyA-like"/>
</dbReference>
<dbReference type="Pfam" id="PF01047">
    <property type="entry name" value="MarR"/>
    <property type="match status" value="1"/>
</dbReference>
<dbReference type="Gene3D" id="1.10.10.10">
    <property type="entry name" value="Winged helix-like DNA-binding domain superfamily/Winged helix DNA-binding domain"/>
    <property type="match status" value="1"/>
</dbReference>
<reference evidence="3" key="1">
    <citation type="submission" date="2018-12" db="EMBL/GenBank/DDBJ databases">
        <title>Tengunoibacter tsumagoiensis gen. nov., sp. nov., Dictyobacter kobayashii sp. nov., D. alpinus sp. nov., and D. joshuensis sp. nov. and description of Dictyobacteraceae fam. nov. within the order Ktedonobacterales isolated from Tengu-no-mugimeshi.</title>
        <authorList>
            <person name="Wang C.M."/>
            <person name="Zheng Y."/>
            <person name="Sakai Y."/>
            <person name="Toyoda A."/>
            <person name="Minakuchi Y."/>
            <person name="Abe K."/>
            <person name="Yokota A."/>
            <person name="Yabe S."/>
        </authorList>
    </citation>
    <scope>NUCLEOTIDE SEQUENCE [LARGE SCALE GENOMIC DNA]</scope>
    <source>
        <strain evidence="3">Uno11</strain>
    </source>
</reference>
<dbReference type="OrthoDB" id="327696at2"/>
<dbReference type="RefSeq" id="WP_126554464.1">
    <property type="nucleotide sequence ID" value="NZ_BIFS01000002.1"/>
</dbReference>
<evidence type="ECO:0000259" key="1">
    <source>
        <dbReference type="PROSITE" id="PS50995"/>
    </source>
</evidence>
<dbReference type="InterPro" id="IPR036390">
    <property type="entry name" value="WH_DNA-bd_sf"/>
</dbReference>
<accession>A0A402ASB6</accession>
<dbReference type="EMBL" id="BIFS01000002">
    <property type="protein sequence ID" value="GCE21986.1"/>
    <property type="molecule type" value="Genomic_DNA"/>
</dbReference>